<feature type="transmembrane region" description="Helical" evidence="1">
    <location>
        <begin position="20"/>
        <end position="44"/>
    </location>
</feature>
<feature type="transmembrane region" description="Helical" evidence="1">
    <location>
        <begin position="164"/>
        <end position="186"/>
    </location>
</feature>
<keyword evidence="1" id="KW-1133">Transmembrane helix</keyword>
<feature type="transmembrane region" description="Helical" evidence="1">
    <location>
        <begin position="124"/>
        <end position="144"/>
    </location>
</feature>
<feature type="transmembrane region" description="Helical" evidence="1">
    <location>
        <begin position="317"/>
        <end position="337"/>
    </location>
</feature>
<name>A0A812CNQ0_ACAPH</name>
<accession>A0A812CNQ0</accession>
<feature type="transmembrane region" description="Helical" evidence="1">
    <location>
        <begin position="51"/>
        <end position="70"/>
    </location>
</feature>
<feature type="transmembrane region" description="Helical" evidence="1">
    <location>
        <begin position="240"/>
        <end position="264"/>
    </location>
</feature>
<sequence length="338" mass="38389">MVSYRIFSLLSMPPPLSLSPSLSLTTVNYSIFSIPFLSTVNYSLFFSLSDFFSTVSYSLFLSTVHFHSLPPSLCTINYSLSSPFSLSLPLSVRSIIAFPPLSLSLFLSTVSYKRFPLYSLSHSLFLSHKVPLFFFFFSLSLSLSHSTKQLSLSDHDFSFYLRSFPLSFSIYCHNIFPSFSLIARLLNSLLSFSLSRLVTFFSCLSAFRCISLTPLCARLQPFFSLYSHSLRQLNFSPLSLFLPSVVYCLFFYSPSLSLLFALNLSLFCLSNIKYSFLHFCLAFTHSLTLYMVIYIIFSSLPLSLRSLTAFFLSDQSFFMPSHLLTLTPSLSLSLSFFL</sequence>
<organism evidence="2 3">
    <name type="scientific">Acanthosepion pharaonis</name>
    <name type="common">Pharaoh cuttlefish</name>
    <name type="synonym">Sepia pharaonis</name>
    <dbReference type="NCBI Taxonomy" id="158019"/>
    <lineage>
        <taxon>Eukaryota</taxon>
        <taxon>Metazoa</taxon>
        <taxon>Spiralia</taxon>
        <taxon>Lophotrochozoa</taxon>
        <taxon>Mollusca</taxon>
        <taxon>Cephalopoda</taxon>
        <taxon>Coleoidea</taxon>
        <taxon>Decapodiformes</taxon>
        <taxon>Sepiida</taxon>
        <taxon>Sepiina</taxon>
        <taxon>Sepiidae</taxon>
        <taxon>Acanthosepion</taxon>
    </lineage>
</organism>
<evidence type="ECO:0000313" key="3">
    <source>
        <dbReference type="Proteomes" id="UP000597762"/>
    </source>
</evidence>
<comment type="caution">
    <text evidence="2">The sequence shown here is derived from an EMBL/GenBank/DDBJ whole genome shotgun (WGS) entry which is preliminary data.</text>
</comment>
<dbReference type="AlphaFoldDB" id="A0A812CNQ0"/>
<feature type="transmembrane region" description="Helical" evidence="1">
    <location>
        <begin position="90"/>
        <end position="112"/>
    </location>
</feature>
<dbReference type="EMBL" id="CAHIKZ030001782">
    <property type="protein sequence ID" value="CAE1274386.1"/>
    <property type="molecule type" value="Genomic_DNA"/>
</dbReference>
<keyword evidence="1" id="KW-0812">Transmembrane</keyword>
<reference evidence="2" key="1">
    <citation type="submission" date="2021-01" db="EMBL/GenBank/DDBJ databases">
        <authorList>
            <person name="Li R."/>
            <person name="Bekaert M."/>
        </authorList>
    </citation>
    <scope>NUCLEOTIDE SEQUENCE</scope>
    <source>
        <strain evidence="2">Farmed</strain>
    </source>
</reference>
<proteinExistence type="predicted"/>
<evidence type="ECO:0000256" key="1">
    <source>
        <dbReference type="SAM" id="Phobius"/>
    </source>
</evidence>
<feature type="transmembrane region" description="Helical" evidence="1">
    <location>
        <begin position="276"/>
        <end position="297"/>
    </location>
</feature>
<protein>
    <submittedName>
        <fullName evidence="2">Uncharacterized protein</fullName>
    </submittedName>
</protein>
<gene>
    <name evidence="2" type="ORF">SPHA_38846</name>
</gene>
<dbReference type="Proteomes" id="UP000597762">
    <property type="component" value="Unassembled WGS sequence"/>
</dbReference>
<keyword evidence="1" id="KW-0472">Membrane</keyword>
<feature type="transmembrane region" description="Helical" evidence="1">
    <location>
        <begin position="198"/>
        <end position="220"/>
    </location>
</feature>
<keyword evidence="3" id="KW-1185">Reference proteome</keyword>
<evidence type="ECO:0000313" key="2">
    <source>
        <dbReference type="EMBL" id="CAE1274386.1"/>
    </source>
</evidence>